<evidence type="ECO:0000256" key="5">
    <source>
        <dbReference type="PROSITE-ProRule" id="PRU00449"/>
    </source>
</evidence>
<evidence type="ECO:0000259" key="7">
    <source>
        <dbReference type="PROSITE" id="PS51039"/>
    </source>
</evidence>
<evidence type="ECO:0000256" key="2">
    <source>
        <dbReference type="ARBA" id="ARBA00022723"/>
    </source>
</evidence>
<dbReference type="InterPro" id="IPR000058">
    <property type="entry name" value="Znf_AN1"/>
</dbReference>
<protein>
    <recommendedName>
        <fullName evidence="7">AN1-type domain-containing protein</fullName>
    </recommendedName>
</protein>
<comment type="caution">
    <text evidence="8">The sequence shown here is derived from an EMBL/GenBank/DDBJ whole genome shotgun (WGS) entry which is preliminary data.</text>
</comment>
<keyword evidence="3 5" id="KW-0863">Zinc-finger</keyword>
<dbReference type="PANTHER" id="PTHR10634:SF87">
    <property type="entry name" value="ZINC FINGER AN1 DOMAIN-CONTAINING STRESS-ASSOCIATED PROTEIN 15-LIKE"/>
    <property type="match status" value="1"/>
</dbReference>
<keyword evidence="9" id="KW-1185">Reference proteome</keyword>
<dbReference type="Proteomes" id="UP001630127">
    <property type="component" value="Unassembled WGS sequence"/>
</dbReference>
<evidence type="ECO:0000256" key="3">
    <source>
        <dbReference type="ARBA" id="ARBA00022771"/>
    </source>
</evidence>
<feature type="compositionally biased region" description="Basic and acidic residues" evidence="6">
    <location>
        <begin position="1"/>
        <end position="14"/>
    </location>
</feature>
<keyword evidence="4" id="KW-0862">Zinc</keyword>
<organism evidence="8 9">
    <name type="scientific">Cinchona calisaya</name>
    <dbReference type="NCBI Taxonomy" id="153742"/>
    <lineage>
        <taxon>Eukaryota</taxon>
        <taxon>Viridiplantae</taxon>
        <taxon>Streptophyta</taxon>
        <taxon>Embryophyta</taxon>
        <taxon>Tracheophyta</taxon>
        <taxon>Spermatophyta</taxon>
        <taxon>Magnoliopsida</taxon>
        <taxon>eudicotyledons</taxon>
        <taxon>Gunneridae</taxon>
        <taxon>Pentapetalae</taxon>
        <taxon>asterids</taxon>
        <taxon>lamiids</taxon>
        <taxon>Gentianales</taxon>
        <taxon>Rubiaceae</taxon>
        <taxon>Cinchonoideae</taxon>
        <taxon>Cinchoneae</taxon>
        <taxon>Cinchona</taxon>
    </lineage>
</organism>
<evidence type="ECO:0000313" key="8">
    <source>
        <dbReference type="EMBL" id="KAL3519229.1"/>
    </source>
</evidence>
<dbReference type="EMBL" id="JBJUIK010000009">
    <property type="protein sequence ID" value="KAL3519229.1"/>
    <property type="molecule type" value="Genomic_DNA"/>
</dbReference>
<feature type="domain" description="AN1-type" evidence="7">
    <location>
        <begin position="93"/>
        <end position="141"/>
    </location>
</feature>
<dbReference type="PROSITE" id="PS51039">
    <property type="entry name" value="ZF_AN1"/>
    <property type="match status" value="1"/>
</dbReference>
<gene>
    <name evidence="8" type="ORF">ACH5RR_021818</name>
</gene>
<reference evidence="8 9" key="1">
    <citation type="submission" date="2024-11" db="EMBL/GenBank/DDBJ databases">
        <title>A near-complete genome assembly of Cinchona calisaya.</title>
        <authorList>
            <person name="Lian D.C."/>
            <person name="Zhao X.W."/>
            <person name="Wei L."/>
        </authorList>
    </citation>
    <scope>NUCLEOTIDE SEQUENCE [LARGE SCALE GENOMIC DNA]</scope>
    <source>
        <tissue evidence="8">Nenye</tissue>
    </source>
</reference>
<accession>A0ABD2ZJC5</accession>
<dbReference type="Pfam" id="PF01428">
    <property type="entry name" value="zf-AN1"/>
    <property type="match status" value="1"/>
</dbReference>
<feature type="region of interest" description="Disordered" evidence="6">
    <location>
        <begin position="1"/>
        <end position="73"/>
    </location>
</feature>
<dbReference type="AlphaFoldDB" id="A0ABD2ZJC5"/>
<dbReference type="PANTHER" id="PTHR10634">
    <property type="entry name" value="AN1-TYPE ZINC FINGER PROTEIN"/>
    <property type="match status" value="1"/>
</dbReference>
<evidence type="ECO:0000256" key="1">
    <source>
        <dbReference type="ARBA" id="ARBA00003732"/>
    </source>
</evidence>
<dbReference type="InterPro" id="IPR035896">
    <property type="entry name" value="AN1-like_Znf"/>
</dbReference>
<name>A0ABD2ZJC5_9GENT</name>
<dbReference type="InterPro" id="IPR050652">
    <property type="entry name" value="AN1_A20_ZnFinger"/>
</dbReference>
<sequence length="160" mass="17977">MAQKREKEETELKVPESLPICTTTISVSPPHPSGATDDTRSNCARSHESSDPKLSVKTDDLRSRSSSPERSDLISIEIDRKAVGINRSLKRPREATSRCSCTGCRRKLGLMGFRCRCGEMFCFEHRYSDRHDCSYDYKAAGREAIARENPVVRAAKILKV</sequence>
<dbReference type="FunFam" id="4.10.1110.10:FF:000001">
    <property type="entry name" value="Zinc finger AN1-type containing 6"/>
    <property type="match status" value="1"/>
</dbReference>
<evidence type="ECO:0000256" key="4">
    <source>
        <dbReference type="ARBA" id="ARBA00022833"/>
    </source>
</evidence>
<dbReference type="GO" id="GO:0008270">
    <property type="term" value="F:zinc ion binding"/>
    <property type="evidence" value="ECO:0007669"/>
    <property type="project" value="UniProtKB-KW"/>
</dbReference>
<keyword evidence="2" id="KW-0479">Metal-binding</keyword>
<comment type="function">
    <text evidence="1">May be involved in environmental stress response.</text>
</comment>
<feature type="compositionally biased region" description="Basic and acidic residues" evidence="6">
    <location>
        <begin position="37"/>
        <end position="73"/>
    </location>
</feature>
<dbReference type="SUPFAM" id="SSF118310">
    <property type="entry name" value="AN1-like Zinc finger"/>
    <property type="match status" value="1"/>
</dbReference>
<evidence type="ECO:0000256" key="6">
    <source>
        <dbReference type="SAM" id="MobiDB-lite"/>
    </source>
</evidence>
<dbReference type="Gene3D" id="4.10.1110.10">
    <property type="entry name" value="AN1-like Zinc finger"/>
    <property type="match status" value="1"/>
</dbReference>
<dbReference type="SMART" id="SM00154">
    <property type="entry name" value="ZnF_AN1"/>
    <property type="match status" value="1"/>
</dbReference>
<evidence type="ECO:0000313" key="9">
    <source>
        <dbReference type="Proteomes" id="UP001630127"/>
    </source>
</evidence>
<proteinExistence type="predicted"/>